<feature type="compositionally biased region" description="Basic and acidic residues" evidence="1">
    <location>
        <begin position="1"/>
        <end position="19"/>
    </location>
</feature>
<comment type="caution">
    <text evidence="2">The sequence shown here is derived from an EMBL/GenBank/DDBJ whole genome shotgun (WGS) entry which is preliminary data.</text>
</comment>
<dbReference type="EMBL" id="BAAAZG010000080">
    <property type="protein sequence ID" value="GAA4104569.1"/>
    <property type="molecule type" value="Genomic_DNA"/>
</dbReference>
<evidence type="ECO:0000256" key="1">
    <source>
        <dbReference type="SAM" id="MobiDB-lite"/>
    </source>
</evidence>
<accession>A0ABP7X5I1</accession>
<reference evidence="3" key="1">
    <citation type="journal article" date="2019" name="Int. J. Syst. Evol. Microbiol.">
        <title>The Global Catalogue of Microorganisms (GCM) 10K type strain sequencing project: providing services to taxonomists for standard genome sequencing and annotation.</title>
        <authorList>
            <consortium name="The Broad Institute Genomics Platform"/>
            <consortium name="The Broad Institute Genome Sequencing Center for Infectious Disease"/>
            <person name="Wu L."/>
            <person name="Ma J."/>
        </authorList>
    </citation>
    <scope>NUCLEOTIDE SEQUENCE [LARGE SCALE GENOMIC DNA]</scope>
    <source>
        <strain evidence="3">JCM 16702</strain>
    </source>
</reference>
<sequence>MVRGRGDRTEGPPPSRDRAGAIGVVGPEEGAGRAPMARWEASVPSEGAGRTPPP</sequence>
<feature type="region of interest" description="Disordered" evidence="1">
    <location>
        <begin position="1"/>
        <end position="54"/>
    </location>
</feature>
<organism evidence="2 3">
    <name type="scientific">Actinomadura miaoliensis</name>
    <dbReference type="NCBI Taxonomy" id="430685"/>
    <lineage>
        <taxon>Bacteria</taxon>
        <taxon>Bacillati</taxon>
        <taxon>Actinomycetota</taxon>
        <taxon>Actinomycetes</taxon>
        <taxon>Streptosporangiales</taxon>
        <taxon>Thermomonosporaceae</taxon>
        <taxon>Actinomadura</taxon>
    </lineage>
</organism>
<dbReference type="Proteomes" id="UP001500683">
    <property type="component" value="Unassembled WGS sequence"/>
</dbReference>
<keyword evidence="3" id="KW-1185">Reference proteome</keyword>
<evidence type="ECO:0000313" key="2">
    <source>
        <dbReference type="EMBL" id="GAA4104569.1"/>
    </source>
</evidence>
<protein>
    <submittedName>
        <fullName evidence="2">Uncharacterized protein</fullName>
    </submittedName>
</protein>
<gene>
    <name evidence="2" type="ORF">GCM10022214_83890</name>
</gene>
<name>A0ABP7X5I1_9ACTN</name>
<proteinExistence type="predicted"/>
<evidence type="ECO:0000313" key="3">
    <source>
        <dbReference type="Proteomes" id="UP001500683"/>
    </source>
</evidence>